<proteinExistence type="predicted"/>
<sequence length="38" mass="4200">MLNDEKLLIIGYSIISSFFVARGGIGDEVRKRNSADTL</sequence>
<protein>
    <submittedName>
        <fullName evidence="2">Uncharacterized protein</fullName>
    </submittedName>
</protein>
<keyword evidence="1" id="KW-0812">Transmembrane</keyword>
<reference evidence="2 3" key="1">
    <citation type="journal article" date="2011" name="J. Bacteriol.">
        <title>Genome sequences of the biotechnologically important Bacillus megaterium strains QM B1551 and DSM319.</title>
        <authorList>
            <person name="Eppinger M."/>
            <person name="Bunk B."/>
            <person name="Johns M.A."/>
            <person name="Edirisinghe J.N."/>
            <person name="Kutumbaka K.K."/>
            <person name="Koenig S.S."/>
            <person name="Huot Creasy H."/>
            <person name="Rosovitz M.J."/>
            <person name="Riley D.R."/>
            <person name="Daugherty S."/>
            <person name="Martin M."/>
            <person name="Elbourne L.D."/>
            <person name="Paulsen I."/>
            <person name="Biedendieck R."/>
            <person name="Braun C."/>
            <person name="Grayburn S."/>
            <person name="Dhingra S."/>
            <person name="Lukyanchuk V."/>
            <person name="Ball B."/>
            <person name="Ul-Qamar R."/>
            <person name="Seibel J."/>
            <person name="Bremer E."/>
            <person name="Jahn D."/>
            <person name="Ravel J."/>
            <person name="Vary P.S."/>
        </authorList>
    </citation>
    <scope>NUCLEOTIDE SEQUENCE [LARGE SCALE GENOMIC DNA]</scope>
    <source>
        <strain evidence="3">DSM 319 / IMG 1521</strain>
    </source>
</reference>
<gene>
    <name evidence="2" type="ordered locus">BMD_2953</name>
</gene>
<organism evidence="2 3">
    <name type="scientific">Priestia megaterium (strain DSM 319 / IMG 1521)</name>
    <name type="common">Bacillus megaterium</name>
    <dbReference type="NCBI Taxonomy" id="592022"/>
    <lineage>
        <taxon>Bacteria</taxon>
        <taxon>Bacillati</taxon>
        <taxon>Bacillota</taxon>
        <taxon>Bacilli</taxon>
        <taxon>Bacillales</taxon>
        <taxon>Bacillaceae</taxon>
        <taxon>Priestia</taxon>
    </lineage>
</organism>
<dbReference type="HOGENOM" id="CLU_3324523_0_0_9"/>
<feature type="transmembrane region" description="Helical" evidence="1">
    <location>
        <begin position="6"/>
        <end position="25"/>
    </location>
</feature>
<accession>D5DHV5</accession>
<dbReference type="EMBL" id="CP001982">
    <property type="protein sequence ID" value="ADF39793.1"/>
    <property type="molecule type" value="Genomic_DNA"/>
</dbReference>
<keyword evidence="1" id="KW-0472">Membrane</keyword>
<dbReference type="KEGG" id="bmd:BMD_2953"/>
<evidence type="ECO:0000313" key="2">
    <source>
        <dbReference type="EMBL" id="ADF39793.1"/>
    </source>
</evidence>
<name>D5DHV5_PRIM3</name>
<evidence type="ECO:0000313" key="3">
    <source>
        <dbReference type="Proteomes" id="UP000002365"/>
    </source>
</evidence>
<dbReference type="Proteomes" id="UP000002365">
    <property type="component" value="Chromosome"/>
</dbReference>
<dbReference type="AlphaFoldDB" id="D5DHV5"/>
<evidence type="ECO:0000256" key="1">
    <source>
        <dbReference type="SAM" id="Phobius"/>
    </source>
</evidence>
<keyword evidence="1" id="KW-1133">Transmembrane helix</keyword>